<keyword evidence="6 12" id="KW-0812">Transmembrane</keyword>
<name>A0ABD1YNH5_9MARC</name>
<evidence type="ECO:0000256" key="8">
    <source>
        <dbReference type="ARBA" id="ARBA00022946"/>
    </source>
</evidence>
<keyword evidence="14" id="KW-1185">Reference proteome</keyword>
<sequence>MSCLSFSPSPPAAPFYSSSSPVQSFKSHAATRPTLPRPPPLSGRDSVVSSGRASPAFGRSPLRSGLKCADPSRGRRAVSSNAEIDLRFSLAGGRGLDIVTRFTSSRVIVPHIGEWWRRAQGSVRETQKSSATGQGVDDAKEKTAEGMGNSTLLLHGSSFTPGMGLALPSASLTMGVSVHDLLACAITIAGALGLLKFFDELAKREVLEKKLSRKLVHIVVGLGYMLFWPLFSTASYAKFLCALAPGGNAIRMLGLGFGLLENESMVRAMSREGDRRELLKGPFYYALAIVVTTVCFWRTSPIGIVALVNLCAGDGIADIIGRNFGGKSRLPWNEDKSWAGSVSFFLASTGVSILYLLYFAYFGFLQMQPGIYTGVAVVSFLTAIVESLPVSTRLDDNLTVPFAAMVLGYFILPS</sequence>
<feature type="transmembrane region" description="Helical" evidence="12">
    <location>
        <begin position="370"/>
        <end position="390"/>
    </location>
</feature>
<evidence type="ECO:0000256" key="3">
    <source>
        <dbReference type="ARBA" id="ARBA00022528"/>
    </source>
</evidence>
<keyword evidence="5" id="KW-0808">Transferase</keyword>
<dbReference type="PANTHER" id="PTHR32523:SF7">
    <property type="entry name" value="FARNESOL KINASE, CHLOROPLASTIC"/>
    <property type="match status" value="1"/>
</dbReference>
<keyword evidence="3" id="KW-0150">Chloroplast</keyword>
<dbReference type="GO" id="GO:0016301">
    <property type="term" value="F:kinase activity"/>
    <property type="evidence" value="ECO:0007669"/>
    <property type="project" value="UniProtKB-KW"/>
</dbReference>
<feature type="transmembrane region" description="Helical" evidence="12">
    <location>
        <begin position="237"/>
        <end position="260"/>
    </location>
</feature>
<evidence type="ECO:0000256" key="1">
    <source>
        <dbReference type="ARBA" id="ARBA00004508"/>
    </source>
</evidence>
<keyword evidence="4" id="KW-0934">Plastid</keyword>
<evidence type="ECO:0000256" key="6">
    <source>
        <dbReference type="ARBA" id="ARBA00022692"/>
    </source>
</evidence>
<accession>A0ABD1YNH5</accession>
<feature type="region of interest" description="Disordered" evidence="11">
    <location>
        <begin position="1"/>
        <end position="76"/>
    </location>
</feature>
<evidence type="ECO:0000256" key="7">
    <source>
        <dbReference type="ARBA" id="ARBA00022777"/>
    </source>
</evidence>
<evidence type="ECO:0000256" key="2">
    <source>
        <dbReference type="ARBA" id="ARBA00010794"/>
    </source>
</evidence>
<evidence type="ECO:0000256" key="10">
    <source>
        <dbReference type="ARBA" id="ARBA00023136"/>
    </source>
</evidence>
<dbReference type="GO" id="GO:0031969">
    <property type="term" value="C:chloroplast membrane"/>
    <property type="evidence" value="ECO:0007669"/>
    <property type="project" value="UniProtKB-SubCell"/>
</dbReference>
<dbReference type="InterPro" id="IPR039606">
    <property type="entry name" value="Phytol/farnesol_kinase"/>
</dbReference>
<evidence type="ECO:0000256" key="5">
    <source>
        <dbReference type="ARBA" id="ARBA00022679"/>
    </source>
</evidence>
<evidence type="ECO:0000313" key="13">
    <source>
        <dbReference type="EMBL" id="KAL2632326.1"/>
    </source>
</evidence>
<evidence type="ECO:0000313" key="14">
    <source>
        <dbReference type="Proteomes" id="UP001605036"/>
    </source>
</evidence>
<evidence type="ECO:0000256" key="11">
    <source>
        <dbReference type="SAM" id="MobiDB-lite"/>
    </source>
</evidence>
<protein>
    <recommendedName>
        <fullName evidence="15">Phytol kinase</fullName>
    </recommendedName>
</protein>
<proteinExistence type="inferred from homology"/>
<comment type="subcellular location">
    <subcellularLocation>
        <location evidence="1">Plastid</location>
        <location evidence="1">Chloroplast membrane</location>
        <topology evidence="1">Multi-pass membrane protein</topology>
    </subcellularLocation>
</comment>
<organism evidence="13 14">
    <name type="scientific">Riccia fluitans</name>
    <dbReference type="NCBI Taxonomy" id="41844"/>
    <lineage>
        <taxon>Eukaryota</taxon>
        <taxon>Viridiplantae</taxon>
        <taxon>Streptophyta</taxon>
        <taxon>Embryophyta</taxon>
        <taxon>Marchantiophyta</taxon>
        <taxon>Marchantiopsida</taxon>
        <taxon>Marchantiidae</taxon>
        <taxon>Marchantiales</taxon>
        <taxon>Ricciaceae</taxon>
        <taxon>Riccia</taxon>
    </lineage>
</organism>
<feature type="transmembrane region" description="Helical" evidence="12">
    <location>
        <begin position="176"/>
        <end position="195"/>
    </location>
</feature>
<dbReference type="AlphaFoldDB" id="A0ABD1YNH5"/>
<dbReference type="EMBL" id="JBHFFA010000004">
    <property type="protein sequence ID" value="KAL2632326.1"/>
    <property type="molecule type" value="Genomic_DNA"/>
</dbReference>
<evidence type="ECO:0000256" key="9">
    <source>
        <dbReference type="ARBA" id="ARBA00022989"/>
    </source>
</evidence>
<reference evidence="13 14" key="1">
    <citation type="submission" date="2024-09" db="EMBL/GenBank/DDBJ databases">
        <title>Chromosome-scale assembly of Riccia fluitans.</title>
        <authorList>
            <person name="Paukszto L."/>
            <person name="Sawicki J."/>
            <person name="Karawczyk K."/>
            <person name="Piernik-Szablinska J."/>
            <person name="Szczecinska M."/>
            <person name="Mazdziarz M."/>
        </authorList>
    </citation>
    <scope>NUCLEOTIDE SEQUENCE [LARGE SCALE GENOMIC DNA]</scope>
    <source>
        <strain evidence="13">Rf_01</strain>
        <tissue evidence="13">Aerial parts of the thallus</tissue>
    </source>
</reference>
<feature type="transmembrane region" description="Helical" evidence="12">
    <location>
        <begin position="215"/>
        <end position="231"/>
    </location>
</feature>
<keyword evidence="10 12" id="KW-0472">Membrane</keyword>
<comment type="similarity">
    <text evidence="2">Belongs to the polyprenol kinase family.</text>
</comment>
<keyword evidence="8" id="KW-0809">Transit peptide</keyword>
<comment type="caution">
    <text evidence="13">The sequence shown here is derived from an EMBL/GenBank/DDBJ whole genome shotgun (WGS) entry which is preliminary data.</text>
</comment>
<evidence type="ECO:0008006" key="15">
    <source>
        <dbReference type="Google" id="ProtNLM"/>
    </source>
</evidence>
<evidence type="ECO:0000256" key="4">
    <source>
        <dbReference type="ARBA" id="ARBA00022640"/>
    </source>
</evidence>
<dbReference type="Proteomes" id="UP001605036">
    <property type="component" value="Unassembled WGS sequence"/>
</dbReference>
<dbReference type="PANTHER" id="PTHR32523">
    <property type="entry name" value="PHYTOL KINASE 1, CHLOROPLASTIC"/>
    <property type="match status" value="1"/>
</dbReference>
<feature type="transmembrane region" description="Helical" evidence="12">
    <location>
        <begin position="281"/>
        <end position="299"/>
    </location>
</feature>
<keyword evidence="9 12" id="KW-1133">Transmembrane helix</keyword>
<gene>
    <name evidence="13" type="ORF">R1flu_017012</name>
</gene>
<feature type="transmembrane region" description="Helical" evidence="12">
    <location>
        <begin position="338"/>
        <end position="358"/>
    </location>
</feature>
<keyword evidence="7" id="KW-0418">Kinase</keyword>
<evidence type="ECO:0000256" key="12">
    <source>
        <dbReference type="SAM" id="Phobius"/>
    </source>
</evidence>